<dbReference type="Pfam" id="PF00583">
    <property type="entry name" value="Acetyltransf_1"/>
    <property type="match status" value="1"/>
</dbReference>
<sequence>MIWLDEPLRRHGFGRQLMEEAEREARQRGCHYARVATSDFQAPAFYQKLGYSLYGTLENCPPGETVFYLWKNLDQHDPD</sequence>
<dbReference type="InterPro" id="IPR016181">
    <property type="entry name" value="Acyl_CoA_acyltransferase"/>
</dbReference>
<dbReference type="AlphaFoldDB" id="A0A4P6K5F2"/>
<proteinExistence type="predicted"/>
<dbReference type="EMBL" id="CP035758">
    <property type="protein sequence ID" value="QBD83464.1"/>
    <property type="molecule type" value="Genomic_DNA"/>
</dbReference>
<dbReference type="SUPFAM" id="SSF55729">
    <property type="entry name" value="Acyl-CoA N-acyltransferases (Nat)"/>
    <property type="match status" value="1"/>
</dbReference>
<keyword evidence="3" id="KW-1185">Reference proteome</keyword>
<organism evidence="2 3">
    <name type="scientific">Ktedonosporobacter rubrisoli</name>
    <dbReference type="NCBI Taxonomy" id="2509675"/>
    <lineage>
        <taxon>Bacteria</taxon>
        <taxon>Bacillati</taxon>
        <taxon>Chloroflexota</taxon>
        <taxon>Ktedonobacteria</taxon>
        <taxon>Ktedonobacterales</taxon>
        <taxon>Ktedonosporobacteraceae</taxon>
        <taxon>Ktedonosporobacter</taxon>
    </lineage>
</organism>
<keyword evidence="2" id="KW-0808">Transferase</keyword>
<evidence type="ECO:0000313" key="3">
    <source>
        <dbReference type="Proteomes" id="UP000290365"/>
    </source>
</evidence>
<reference evidence="2 3" key="1">
    <citation type="submission" date="2019-01" db="EMBL/GenBank/DDBJ databases">
        <title>Ktedonosporobacter rubrisoli SCAWS-G2.</title>
        <authorList>
            <person name="Huang Y."/>
            <person name="Yan B."/>
        </authorList>
    </citation>
    <scope>NUCLEOTIDE SEQUENCE [LARGE SCALE GENOMIC DNA]</scope>
    <source>
        <strain evidence="2 3">SCAWS-G2</strain>
    </source>
</reference>
<dbReference type="Proteomes" id="UP000290365">
    <property type="component" value="Chromosome"/>
</dbReference>
<protein>
    <submittedName>
        <fullName evidence="2">GNAT family N-acetyltransferase</fullName>
    </submittedName>
</protein>
<dbReference type="OrthoDB" id="9781704at2"/>
<dbReference type="GO" id="GO:0016747">
    <property type="term" value="F:acyltransferase activity, transferring groups other than amino-acyl groups"/>
    <property type="evidence" value="ECO:0007669"/>
    <property type="project" value="InterPro"/>
</dbReference>
<feature type="domain" description="N-acetyltransferase" evidence="1">
    <location>
        <begin position="1"/>
        <end position="74"/>
    </location>
</feature>
<accession>A0A4P6K5F2</accession>
<dbReference type="InterPro" id="IPR000182">
    <property type="entry name" value="GNAT_dom"/>
</dbReference>
<evidence type="ECO:0000313" key="2">
    <source>
        <dbReference type="EMBL" id="QBD83464.1"/>
    </source>
</evidence>
<dbReference type="KEGG" id="kbs:EPA93_13425"/>
<dbReference type="Gene3D" id="3.40.630.30">
    <property type="match status" value="1"/>
</dbReference>
<evidence type="ECO:0000259" key="1">
    <source>
        <dbReference type="PROSITE" id="PS51186"/>
    </source>
</evidence>
<gene>
    <name evidence="2" type="ORF">EPA93_13425</name>
</gene>
<name>A0A4P6K5F2_KTERU</name>
<dbReference type="CDD" id="cd04301">
    <property type="entry name" value="NAT_SF"/>
    <property type="match status" value="1"/>
</dbReference>
<dbReference type="PROSITE" id="PS51186">
    <property type="entry name" value="GNAT"/>
    <property type="match status" value="1"/>
</dbReference>